<dbReference type="RefSeq" id="WP_016667437.1">
    <property type="nucleotide sequence ID" value="NZ_CABKSM010000001.1"/>
</dbReference>
<proteinExistence type="predicted"/>
<feature type="chain" id="PRO_5044235799" evidence="1">
    <location>
        <begin position="27"/>
        <end position="195"/>
    </location>
</feature>
<evidence type="ECO:0000313" key="3">
    <source>
        <dbReference type="Proteomes" id="UP001309299"/>
    </source>
</evidence>
<dbReference type="AlphaFoldDB" id="A0AB35XIL0"/>
<evidence type="ECO:0000313" key="2">
    <source>
        <dbReference type="EMBL" id="MEH1546227.1"/>
    </source>
</evidence>
<organism evidence="2 3">
    <name type="scientific">Cutibacterium avidum</name>
    <dbReference type="NCBI Taxonomy" id="33010"/>
    <lineage>
        <taxon>Bacteria</taxon>
        <taxon>Bacillati</taxon>
        <taxon>Actinomycetota</taxon>
        <taxon>Actinomycetes</taxon>
        <taxon>Propionibacteriales</taxon>
        <taxon>Propionibacteriaceae</taxon>
        <taxon>Cutibacterium</taxon>
    </lineage>
</organism>
<feature type="signal peptide" evidence="1">
    <location>
        <begin position="1"/>
        <end position="26"/>
    </location>
</feature>
<name>A0AB35XIL0_9ACTN</name>
<dbReference type="Proteomes" id="UP001309299">
    <property type="component" value="Unassembled WGS sequence"/>
</dbReference>
<gene>
    <name evidence="2" type="ORF">V7F78_04190</name>
</gene>
<protein>
    <submittedName>
        <fullName evidence="2">Uncharacterized protein</fullName>
    </submittedName>
</protein>
<accession>A0AB35XIL0</accession>
<sequence>MKKFRALGASLVATGLLASAPLAAQAADTEPPARPDHDLSVMYSVSPLKKSGHPGLVALHVSNVGTKNYYAPSLVVQFIVKVHTVSGPTDVNRVITPKGYNGATVTDLGFDESTSTRTFRVILANGLRSGENQVVANFNFADGQTRHHEGRIVQEITTSQVGRLPDDTTTRNDQDINSQKWTWNDMNHRQNAGLF</sequence>
<dbReference type="EMBL" id="JBAKUA010000004">
    <property type="protein sequence ID" value="MEH1546227.1"/>
    <property type="molecule type" value="Genomic_DNA"/>
</dbReference>
<evidence type="ECO:0000256" key="1">
    <source>
        <dbReference type="SAM" id="SignalP"/>
    </source>
</evidence>
<reference evidence="2" key="1">
    <citation type="submission" date="2024-02" db="EMBL/GenBank/DDBJ databases">
        <title>Bacterial skin colonization with Propionibacterium avidum as a risk factor for Periprosthetic Joint Infections - a single-center prospective study.</title>
        <authorList>
            <person name="Achermann Y."/>
        </authorList>
    </citation>
    <scope>NUCLEOTIDE SEQUENCE</scope>
    <source>
        <strain evidence="2">PAVI-2017310195</strain>
    </source>
</reference>
<comment type="caution">
    <text evidence="2">The sequence shown here is derived from an EMBL/GenBank/DDBJ whole genome shotgun (WGS) entry which is preliminary data.</text>
</comment>
<keyword evidence="1" id="KW-0732">Signal</keyword>